<keyword evidence="4" id="KW-0808">Transferase</keyword>
<evidence type="ECO:0000256" key="7">
    <source>
        <dbReference type="ARBA" id="ARBA00022840"/>
    </source>
</evidence>
<dbReference type="Pfam" id="PF00512">
    <property type="entry name" value="HisKA"/>
    <property type="match status" value="1"/>
</dbReference>
<evidence type="ECO:0000256" key="1">
    <source>
        <dbReference type="ARBA" id="ARBA00000085"/>
    </source>
</evidence>
<name>A0ABX3KZT0_9PAST</name>
<accession>A0ABX3KZT0</accession>
<keyword evidence="13" id="KW-1185">Reference proteome</keyword>
<dbReference type="InterPro" id="IPR036890">
    <property type="entry name" value="HATPase_C_sf"/>
</dbReference>
<dbReference type="Proteomes" id="UP000188820">
    <property type="component" value="Unassembled WGS sequence"/>
</dbReference>
<dbReference type="SMART" id="SM00388">
    <property type="entry name" value="HisKA"/>
    <property type="match status" value="1"/>
</dbReference>
<keyword evidence="5" id="KW-0547">Nucleotide-binding</keyword>
<gene>
    <name evidence="12" type="ORF">BKG89_02480</name>
</gene>
<evidence type="ECO:0000256" key="4">
    <source>
        <dbReference type="ARBA" id="ARBA00022679"/>
    </source>
</evidence>
<dbReference type="Gene3D" id="6.10.340.10">
    <property type="match status" value="1"/>
</dbReference>
<comment type="catalytic activity">
    <reaction evidence="1">
        <text>ATP + protein L-histidine = ADP + protein N-phospho-L-histidine.</text>
        <dbReference type="EC" id="2.7.13.3"/>
    </reaction>
</comment>
<keyword evidence="7" id="KW-0067">ATP-binding</keyword>
<dbReference type="InterPro" id="IPR036097">
    <property type="entry name" value="HisK_dim/P_sf"/>
</dbReference>
<dbReference type="EC" id="2.7.13.3" evidence="2"/>
<evidence type="ECO:0000313" key="12">
    <source>
        <dbReference type="EMBL" id="OOF70676.1"/>
    </source>
</evidence>
<evidence type="ECO:0000313" key="13">
    <source>
        <dbReference type="Proteomes" id="UP000188820"/>
    </source>
</evidence>
<dbReference type="InterPro" id="IPR003594">
    <property type="entry name" value="HATPase_dom"/>
</dbReference>
<organism evidence="12 13">
    <name type="scientific">Rodentibacter caecimuris</name>
    <dbReference type="NCBI Taxonomy" id="1796644"/>
    <lineage>
        <taxon>Bacteria</taxon>
        <taxon>Pseudomonadati</taxon>
        <taxon>Pseudomonadota</taxon>
        <taxon>Gammaproteobacteria</taxon>
        <taxon>Pasteurellales</taxon>
        <taxon>Pasteurellaceae</taxon>
        <taxon>Rodentibacter</taxon>
    </lineage>
</organism>
<feature type="coiled-coil region" evidence="9">
    <location>
        <begin position="203"/>
        <end position="230"/>
    </location>
</feature>
<evidence type="ECO:0000256" key="3">
    <source>
        <dbReference type="ARBA" id="ARBA00022553"/>
    </source>
</evidence>
<dbReference type="PANTHER" id="PTHR43065">
    <property type="entry name" value="SENSOR HISTIDINE KINASE"/>
    <property type="match status" value="1"/>
</dbReference>
<proteinExistence type="predicted"/>
<dbReference type="SMART" id="SM00387">
    <property type="entry name" value="HATPase_c"/>
    <property type="match status" value="1"/>
</dbReference>
<evidence type="ECO:0000256" key="2">
    <source>
        <dbReference type="ARBA" id="ARBA00012438"/>
    </source>
</evidence>
<dbReference type="SUPFAM" id="SSF47384">
    <property type="entry name" value="Homodimeric domain of signal transducing histidine kinase"/>
    <property type="match status" value="1"/>
</dbReference>
<feature type="domain" description="Histidine kinase" evidence="11">
    <location>
        <begin position="239"/>
        <end position="447"/>
    </location>
</feature>
<keyword evidence="10" id="KW-0812">Transmembrane</keyword>
<feature type="transmembrane region" description="Helical" evidence="10">
    <location>
        <begin position="134"/>
        <end position="158"/>
    </location>
</feature>
<dbReference type="PRINTS" id="PR00344">
    <property type="entry name" value="BCTRLSENSOR"/>
</dbReference>
<evidence type="ECO:0000256" key="5">
    <source>
        <dbReference type="ARBA" id="ARBA00022741"/>
    </source>
</evidence>
<evidence type="ECO:0000256" key="10">
    <source>
        <dbReference type="SAM" id="Phobius"/>
    </source>
</evidence>
<keyword evidence="10" id="KW-1133">Transmembrane helix</keyword>
<keyword evidence="10" id="KW-0472">Membrane</keyword>
<dbReference type="CDD" id="cd00082">
    <property type="entry name" value="HisKA"/>
    <property type="match status" value="1"/>
</dbReference>
<evidence type="ECO:0000256" key="8">
    <source>
        <dbReference type="ARBA" id="ARBA00023012"/>
    </source>
</evidence>
<keyword evidence="3" id="KW-0597">Phosphoprotein</keyword>
<keyword evidence="6" id="KW-0418">Kinase</keyword>
<dbReference type="EMBL" id="MLAA01000008">
    <property type="protein sequence ID" value="OOF70676.1"/>
    <property type="molecule type" value="Genomic_DNA"/>
</dbReference>
<protein>
    <recommendedName>
        <fullName evidence="2">histidine kinase</fullName>
        <ecNumber evidence="2">2.7.13.3</ecNumber>
    </recommendedName>
</protein>
<dbReference type="CDD" id="cd00075">
    <property type="entry name" value="HATPase"/>
    <property type="match status" value="1"/>
</dbReference>
<dbReference type="Pfam" id="PF02518">
    <property type="entry name" value="HATPase_c"/>
    <property type="match status" value="1"/>
</dbReference>
<keyword evidence="9" id="KW-0175">Coiled coil</keyword>
<dbReference type="Gene3D" id="3.30.565.10">
    <property type="entry name" value="Histidine kinase-like ATPase, C-terminal domain"/>
    <property type="match status" value="1"/>
</dbReference>
<evidence type="ECO:0000256" key="6">
    <source>
        <dbReference type="ARBA" id="ARBA00022777"/>
    </source>
</evidence>
<dbReference type="SUPFAM" id="SSF55874">
    <property type="entry name" value="ATPase domain of HSP90 chaperone/DNA topoisomerase II/histidine kinase"/>
    <property type="match status" value="1"/>
</dbReference>
<evidence type="ECO:0000256" key="9">
    <source>
        <dbReference type="SAM" id="Coils"/>
    </source>
</evidence>
<keyword evidence="8" id="KW-0902">Two-component regulatory system</keyword>
<dbReference type="PANTHER" id="PTHR43065:SF10">
    <property type="entry name" value="PEROXIDE STRESS-ACTIVATED HISTIDINE KINASE MAK3"/>
    <property type="match status" value="1"/>
</dbReference>
<comment type="caution">
    <text evidence="12">The sequence shown here is derived from an EMBL/GenBank/DDBJ whole genome shotgun (WGS) entry which is preliminary data.</text>
</comment>
<reference evidence="12 13" key="1">
    <citation type="submission" date="2016-10" db="EMBL/GenBank/DDBJ databases">
        <title>Rodentibacter gen. nov. and new species.</title>
        <authorList>
            <person name="Christensen H."/>
        </authorList>
    </citation>
    <scope>NUCLEOTIDE SEQUENCE [LARGE SCALE GENOMIC DNA]</scope>
    <source>
        <strain evidence="12 13">1998236014</strain>
    </source>
</reference>
<feature type="non-terminal residue" evidence="12">
    <location>
        <position position="1"/>
    </location>
</feature>
<dbReference type="InterPro" id="IPR005467">
    <property type="entry name" value="His_kinase_dom"/>
</dbReference>
<dbReference type="Gene3D" id="1.10.287.130">
    <property type="match status" value="1"/>
</dbReference>
<dbReference type="InterPro" id="IPR004358">
    <property type="entry name" value="Sig_transdc_His_kin-like_C"/>
</dbReference>
<dbReference type="RefSeq" id="WP_077462613.1">
    <property type="nucleotide sequence ID" value="NZ_MLAA01000008.1"/>
</dbReference>
<dbReference type="PROSITE" id="PS50109">
    <property type="entry name" value="HIS_KIN"/>
    <property type="match status" value="1"/>
</dbReference>
<dbReference type="InterPro" id="IPR003661">
    <property type="entry name" value="HisK_dim/P_dom"/>
</dbReference>
<evidence type="ECO:0000259" key="11">
    <source>
        <dbReference type="PROSITE" id="PS50109"/>
    </source>
</evidence>
<sequence>LYLYKLENREEQIKTELTQFLYNLQPNQSNIVDSYQDLKQLIYAFVEQLEDIDVSPSLVSLQQMFSELHRVIEPNQELDLLIQDILKYQKYSLTLFNQKNDISIKTQSLIKQGLNQAKENFIELNDNLKIQTQLSGIIIILFLVIFLLIIWLFNQYYIKKNLALRFSKLIESIEYLNQGKTNISIEINGKDEITEISRLLSHHIQILQERDIIENDLKETQNELIQAAKMAVVGQTMTTLAHEINQPLNAISIYLFSLKKLINQQSYSQCQDYIEKIEKLADRISNIIKALRQFSKNEQSSEYCQHISLRQSLNEAWSILELRHKPLDAQLHIHQDCLLFASPILLEQVFVNILANALEANQIKPIIQVYAIAEHGKTYIIIEDNGCGWQIDQVDKLLQPFFSTKTVGLGLGLVISQRIMRQFNGNLYIASSLTKSAVIILEFLQRKG</sequence>